<gene>
    <name evidence="13" type="ORF">ILEXP_LOCUS34195</name>
</gene>
<keyword evidence="14" id="KW-1185">Reference proteome</keyword>
<evidence type="ECO:0000256" key="4">
    <source>
        <dbReference type="ARBA" id="ARBA00022692"/>
    </source>
</evidence>
<name>A0ABC8T6K4_9AQUA</name>
<dbReference type="Pfam" id="PF01535">
    <property type="entry name" value="PPR"/>
    <property type="match status" value="4"/>
</dbReference>
<dbReference type="Pfam" id="PF13812">
    <property type="entry name" value="PPR_3"/>
    <property type="match status" value="1"/>
</dbReference>
<feature type="repeat" description="PPR" evidence="9">
    <location>
        <begin position="1250"/>
        <end position="1284"/>
    </location>
</feature>
<evidence type="ECO:0000313" key="14">
    <source>
        <dbReference type="Proteomes" id="UP001642360"/>
    </source>
</evidence>
<feature type="transmembrane region" description="Helical" evidence="10">
    <location>
        <begin position="210"/>
        <end position="235"/>
    </location>
</feature>
<feature type="repeat" description="PPR" evidence="9">
    <location>
        <begin position="1147"/>
        <end position="1181"/>
    </location>
</feature>
<comment type="similarity">
    <text evidence="2">Belongs to the PPR family. P subfamily.</text>
</comment>
<dbReference type="PROSITE" id="PS51375">
    <property type="entry name" value="PPR"/>
    <property type="match status" value="15"/>
</dbReference>
<evidence type="ECO:0000313" key="13">
    <source>
        <dbReference type="EMBL" id="CAK9165051.1"/>
    </source>
</evidence>
<feature type="repeat" description="PPR" evidence="9">
    <location>
        <begin position="728"/>
        <end position="762"/>
    </location>
</feature>
<keyword evidence="6 10" id="KW-1133">Transmembrane helix</keyword>
<organism evidence="13 14">
    <name type="scientific">Ilex paraguariensis</name>
    <name type="common">yerba mate</name>
    <dbReference type="NCBI Taxonomy" id="185542"/>
    <lineage>
        <taxon>Eukaryota</taxon>
        <taxon>Viridiplantae</taxon>
        <taxon>Streptophyta</taxon>
        <taxon>Embryophyta</taxon>
        <taxon>Tracheophyta</taxon>
        <taxon>Spermatophyta</taxon>
        <taxon>Magnoliopsida</taxon>
        <taxon>eudicotyledons</taxon>
        <taxon>Gunneridae</taxon>
        <taxon>Pentapetalae</taxon>
        <taxon>asterids</taxon>
        <taxon>campanulids</taxon>
        <taxon>Aquifoliales</taxon>
        <taxon>Aquifoliaceae</taxon>
        <taxon>Ilex</taxon>
    </lineage>
</organism>
<keyword evidence="11" id="KW-0175">Coiled coil</keyword>
<dbReference type="InterPro" id="IPR050872">
    <property type="entry name" value="PPR_P_subfamily"/>
</dbReference>
<feature type="repeat" description="PPR" evidence="9">
    <location>
        <begin position="568"/>
        <end position="602"/>
    </location>
</feature>
<dbReference type="InterPro" id="IPR002885">
    <property type="entry name" value="PPR_rpt"/>
</dbReference>
<feature type="repeat" description="PPR" evidence="9">
    <location>
        <begin position="903"/>
        <end position="937"/>
    </location>
</feature>
<reference evidence="13 14" key="1">
    <citation type="submission" date="2024-02" db="EMBL/GenBank/DDBJ databases">
        <authorList>
            <person name="Vignale AGUSTIN F."/>
            <person name="Sosa J E."/>
            <person name="Modenutti C."/>
        </authorList>
    </citation>
    <scope>NUCLEOTIDE SEQUENCE [LARGE SCALE GENOMIC DNA]</scope>
</reference>
<comment type="caution">
    <text evidence="13">The sequence shown here is derived from an EMBL/GenBank/DDBJ whole genome shotgun (WGS) entry which is preliminary data.</text>
</comment>
<dbReference type="PANTHER" id="PTHR46128:SF329">
    <property type="entry name" value="MITOCHONDRIAL GROUP I INTRON SPLICING FACTOR DMR1"/>
    <property type="match status" value="1"/>
</dbReference>
<feature type="region of interest" description="Disordered" evidence="12">
    <location>
        <begin position="1"/>
        <end position="30"/>
    </location>
</feature>
<dbReference type="Pfam" id="PF04144">
    <property type="entry name" value="SCAMP"/>
    <property type="match status" value="1"/>
</dbReference>
<keyword evidence="10" id="KW-0813">Transport</keyword>
<comment type="function">
    <text evidence="1 10">Probably involved in membrane trafficking.</text>
</comment>
<evidence type="ECO:0000256" key="1">
    <source>
        <dbReference type="ARBA" id="ARBA00004003"/>
    </source>
</evidence>
<feature type="repeat" description="PPR" evidence="9">
    <location>
        <begin position="1008"/>
        <end position="1042"/>
    </location>
</feature>
<dbReference type="GO" id="GO:0030658">
    <property type="term" value="C:transport vesicle membrane"/>
    <property type="evidence" value="ECO:0007669"/>
    <property type="project" value="UniProtKB-SubCell"/>
</dbReference>
<evidence type="ECO:0000256" key="12">
    <source>
        <dbReference type="SAM" id="MobiDB-lite"/>
    </source>
</evidence>
<feature type="repeat" description="PPR" evidence="9">
    <location>
        <begin position="1043"/>
        <end position="1077"/>
    </location>
</feature>
<evidence type="ECO:0000256" key="5">
    <source>
        <dbReference type="ARBA" id="ARBA00022737"/>
    </source>
</evidence>
<evidence type="ECO:0000256" key="7">
    <source>
        <dbReference type="ARBA" id="ARBA00023136"/>
    </source>
</evidence>
<evidence type="ECO:0000256" key="11">
    <source>
        <dbReference type="SAM" id="Coils"/>
    </source>
</evidence>
<dbReference type="InterPro" id="IPR011990">
    <property type="entry name" value="TPR-like_helical_dom_sf"/>
</dbReference>
<feature type="region of interest" description="Disordered" evidence="12">
    <location>
        <begin position="1352"/>
        <end position="1372"/>
    </location>
</feature>
<evidence type="ECO:0000256" key="9">
    <source>
        <dbReference type="PROSITE-ProRule" id="PRU00708"/>
    </source>
</evidence>
<keyword evidence="10" id="KW-1003">Cell membrane</keyword>
<comment type="subcellular location">
    <subcellularLocation>
        <location evidence="10">Cell membrane</location>
        <topology evidence="10">Multi-pass membrane protein</topology>
    </subcellularLocation>
    <subcellularLocation>
        <location evidence="10">Cytoplasmic vesicle</location>
        <location evidence="10">Secretory vesicle membrane</location>
        <topology evidence="10">Multi-pass membrane protein</topology>
    </subcellularLocation>
</comment>
<evidence type="ECO:0000256" key="6">
    <source>
        <dbReference type="ARBA" id="ARBA00022989"/>
    </source>
</evidence>
<comment type="similarity">
    <text evidence="3 10">Belongs to the SCAMP family.</text>
</comment>
<dbReference type="PANTHER" id="PTHR46128">
    <property type="entry name" value="MITOCHONDRIAL GROUP I INTRON SPLICING FACTOR CCM1"/>
    <property type="match status" value="1"/>
</dbReference>
<dbReference type="Pfam" id="PF13041">
    <property type="entry name" value="PPR_2"/>
    <property type="match status" value="5"/>
</dbReference>
<proteinExistence type="inferred from homology"/>
<dbReference type="Gene3D" id="1.25.40.10">
    <property type="entry name" value="Tetratricopeptide repeat domain"/>
    <property type="match status" value="7"/>
</dbReference>
<keyword evidence="4 10" id="KW-0812">Transmembrane</keyword>
<keyword evidence="7 10" id="KW-0472">Membrane</keyword>
<protein>
    <recommendedName>
        <fullName evidence="10">Secretory carrier-associated membrane protein</fullName>
        <shortName evidence="10">Secretory carrier membrane protein</shortName>
    </recommendedName>
</protein>
<dbReference type="GO" id="GO:0005886">
    <property type="term" value="C:plasma membrane"/>
    <property type="evidence" value="ECO:0007669"/>
    <property type="project" value="UniProtKB-SubCell"/>
</dbReference>
<feature type="repeat" description="PPR" evidence="9">
    <location>
        <begin position="938"/>
        <end position="972"/>
    </location>
</feature>
<feature type="repeat" description="PPR" evidence="9">
    <location>
        <begin position="1112"/>
        <end position="1146"/>
    </location>
</feature>
<feature type="transmembrane region" description="Helical" evidence="10">
    <location>
        <begin position="274"/>
        <end position="301"/>
    </location>
</feature>
<keyword evidence="8 10" id="KW-0968">Cytoplasmic vesicle</keyword>
<feature type="coiled-coil region" evidence="11">
    <location>
        <begin position="143"/>
        <end position="173"/>
    </location>
</feature>
<feature type="transmembrane region" description="Helical" evidence="10">
    <location>
        <begin position="241"/>
        <end position="262"/>
    </location>
</feature>
<feature type="repeat" description="PPR" evidence="9">
    <location>
        <begin position="693"/>
        <end position="727"/>
    </location>
</feature>
<keyword evidence="5" id="KW-0677">Repeat</keyword>
<evidence type="ECO:0000256" key="2">
    <source>
        <dbReference type="ARBA" id="ARBA00007626"/>
    </source>
</evidence>
<dbReference type="InterPro" id="IPR007273">
    <property type="entry name" value="SCAMP"/>
</dbReference>
<feature type="repeat" description="PPR" evidence="9">
    <location>
        <begin position="533"/>
        <end position="567"/>
    </location>
</feature>
<accession>A0ABC8T6K4</accession>
<feature type="transmembrane region" description="Helical" evidence="10">
    <location>
        <begin position="321"/>
        <end position="345"/>
    </location>
</feature>
<feature type="compositionally biased region" description="Acidic residues" evidence="12">
    <location>
        <begin position="1359"/>
        <end position="1372"/>
    </location>
</feature>
<feature type="repeat" description="PPR" evidence="9">
    <location>
        <begin position="973"/>
        <end position="1007"/>
    </location>
</feature>
<dbReference type="EMBL" id="CAUOFW020004308">
    <property type="protein sequence ID" value="CAK9165051.1"/>
    <property type="molecule type" value="Genomic_DNA"/>
</dbReference>
<dbReference type="NCBIfam" id="TIGR00756">
    <property type="entry name" value="PPR"/>
    <property type="match status" value="10"/>
</dbReference>
<evidence type="ECO:0000256" key="10">
    <source>
        <dbReference type="RuleBase" id="RU363122"/>
    </source>
</evidence>
<dbReference type="Proteomes" id="UP001642360">
    <property type="component" value="Unassembled WGS sequence"/>
</dbReference>
<feature type="repeat" description="PPR" evidence="9">
    <location>
        <begin position="763"/>
        <end position="797"/>
    </location>
</feature>
<feature type="repeat" description="PPR" evidence="9">
    <location>
        <begin position="1285"/>
        <end position="1319"/>
    </location>
</feature>
<evidence type="ECO:0000256" key="3">
    <source>
        <dbReference type="ARBA" id="ARBA00010482"/>
    </source>
</evidence>
<feature type="repeat" description="PPR" evidence="9">
    <location>
        <begin position="798"/>
        <end position="832"/>
    </location>
</feature>
<evidence type="ECO:0000256" key="8">
    <source>
        <dbReference type="ARBA" id="ARBA00023329"/>
    </source>
</evidence>
<sequence length="1372" mass="153620">MAGRDDSNPFGQEDVNPFADQGARGKGSAQPNYSGGAFYITSMNPIIEAIAVETAGLSQCPASTWVELVEKEREITGQGKGGNNRQKSMDSIILEQVIAVLTSEAFLFNPGSGPPPNSMLSPLPPERADYDRGATVDIPLDSSKDLRMKEKELQAKEAELKRREQEIKRREDAAARAGIVFEEKNWPPFFPIIHHDIANEIPIHLQKLQYVAFTTLLGLFVCLLWNMIAVTTAWIEGEGLTIWFLAIIYFISGVPGAYVLWYRPLYRAMRTDSALKFGWFFLSYVFHIGFCFFAAVAPPIIFKGKSLTGILPAVDVLSNHALVGIFYLIGFGFFSLESMISIWVIQKNREEMMLQACSSRELSYENLHNPVQSHIFSSPCKLLNLYSPFKSRVLLGFNSCTHHSSVETQECSLHTSPFMTCQTINRTVNSQTQKLNARGTIRVYIGFKLQCHSRTLVLPTKTRINGKKKSYGGVLPSILRSLESDTDIEKTLDLYYGKLNPKEQTVILKEQTSWERVLRVFEWIKSQKEYAPNVIHYNVVLRALGRAQRWDELRLSWIEMAKNGVLPTNNTYGMLVDVYGKAGLVKEALLWIKHMKVRGIFPDEVTMNTAVRVLKDAGEYDRADGFYKDWCVGRIELDDLDLDSIADSESGPGVEPISLKHFLSTELFRIGGRNTGKVLALSDTENSVRKPRLTATYNTLIDMYGKAGRLKEAADVFASMLKSGVAPDTFTFNTLIFTCGSHGYLSEAEALLGKMEERGVTPDTKTYNIFLSLYADVGNMDAALRYYRKISEVGLFPDVVTHRAVLQILCERKMVQEVEAVMAEMEKAGVRIDERSLPVIIKMYVNEGLTERAKVIFEKCQMDGRLSSRTYAAVMDTYAEKGLWAEAEAVFFNERDLVGQKKNIVEYNVMIKAYGKAKLYDKAFSLFKGMKNHGTWPDECTYNSLIQMFAGTDLVEQGRDLLIEMRGAGLRPQCVTFSAVIASYARSGRLSEAVDIYKEMVKAGVKPNEVVYGSLINGFAETGRIEEALHYFHVMVESGISANQIVLTSLIKAYSKIGSVQGAKQLYEKMKILEGGPDIVASNSMLNLYADLGMVSEARLIFDNLRERGWADGVTFATMMYVYKNMGMLDEAIDVAEEMKLSGLLRDCVSFNKVMACYATNGQLVECGQLLHEMVNRKLLPDAGTFKVLFTILKKGGIPVDGVRQLESSYEEGKPYARQAVITSVFSVVGFHALALESCEIFAKADTCLDSFAYNVAIYAYGTSGKIDQALNIFMRMQDDGLEPDIVTYIHLVGCYGRAGMVEGVKRIYSQLKYGEIEPNESLFNAVIDAYKNANKHDLAELVNQEMRFAFDTQQSPDSETEDEPDETSVDF</sequence>
<dbReference type="SUPFAM" id="SSF81901">
    <property type="entry name" value="HCP-like"/>
    <property type="match status" value="1"/>
</dbReference>